<protein>
    <recommendedName>
        <fullName evidence="3">GTPase</fullName>
    </recommendedName>
</protein>
<evidence type="ECO:0000313" key="2">
    <source>
        <dbReference type="Proteomes" id="UP000464468"/>
    </source>
</evidence>
<dbReference type="EMBL" id="CP047895">
    <property type="protein sequence ID" value="QHL89996.1"/>
    <property type="molecule type" value="Genomic_DNA"/>
</dbReference>
<dbReference type="KEGG" id="schy:GVO57_03075"/>
<dbReference type="Proteomes" id="UP000464468">
    <property type="component" value="Chromosome"/>
</dbReference>
<keyword evidence="2" id="KW-1185">Reference proteome</keyword>
<dbReference type="AlphaFoldDB" id="A0A7Z2NV30"/>
<reference evidence="1 2" key="1">
    <citation type="submission" date="2020-01" db="EMBL/GenBank/DDBJ databases">
        <title>Sphingomonas sp. C33 whole genome sequece.</title>
        <authorList>
            <person name="Park C."/>
        </authorList>
    </citation>
    <scope>NUCLEOTIDE SEQUENCE [LARGE SCALE GENOMIC DNA]</scope>
    <source>
        <strain evidence="1 2">C33</strain>
    </source>
</reference>
<proteinExistence type="predicted"/>
<gene>
    <name evidence="1" type="ORF">GVO57_03075</name>
</gene>
<organism evidence="1 2">
    <name type="scientific">Sphingomonas changnyeongensis</name>
    <dbReference type="NCBI Taxonomy" id="2698679"/>
    <lineage>
        <taxon>Bacteria</taxon>
        <taxon>Pseudomonadati</taxon>
        <taxon>Pseudomonadota</taxon>
        <taxon>Alphaproteobacteria</taxon>
        <taxon>Sphingomonadales</taxon>
        <taxon>Sphingomonadaceae</taxon>
        <taxon>Sphingomonas</taxon>
    </lineage>
</organism>
<name>A0A7Z2NV30_9SPHN</name>
<dbReference type="RefSeq" id="WP_160591751.1">
    <property type="nucleotide sequence ID" value="NZ_CP047895.1"/>
</dbReference>
<evidence type="ECO:0008006" key="3">
    <source>
        <dbReference type="Google" id="ProtNLM"/>
    </source>
</evidence>
<evidence type="ECO:0000313" key="1">
    <source>
        <dbReference type="EMBL" id="QHL89996.1"/>
    </source>
</evidence>
<sequence>MPAPVRLVFVYNARAGLVAGALDSLHKLVSPATYPCSLCAVTYGLVRIDPRWRAWLATTAYDTVFHHRPDFRAAYPAFADLPLPAVLADRGDGPAVLLSADDLAAITTPEALIAAIEARLG</sequence>
<accession>A0A7Z2NV30</accession>